<evidence type="ECO:0000313" key="4">
    <source>
        <dbReference type="EMBL" id="OAG36030.1"/>
    </source>
</evidence>
<gene>
    <name evidence="4" type="ORF">AYO21_09748</name>
</gene>
<dbReference type="RefSeq" id="XP_022507982.1">
    <property type="nucleotide sequence ID" value="XM_022659677.1"/>
</dbReference>
<dbReference type="InterPro" id="IPR019734">
    <property type="entry name" value="TPR_rpt"/>
</dbReference>
<proteinExistence type="predicted"/>
<dbReference type="EMBL" id="LVKK01000101">
    <property type="protein sequence ID" value="OAG36030.1"/>
    <property type="molecule type" value="Genomic_DNA"/>
</dbReference>
<sequence length="993" mass="112385">MRLLKFDDQGELSPTGDLQDDIPPYAILSHTWGDDKDEVNFDDLKHQSFKNKAGYAKIRFCGKQAKKDNLKYSWVDTCCINKANNTEYSEAINSMFRWYRDAAKCYVYLADVSIPDGEDHAERTWERAFRNSRWFTRGWTLQELLAPASVEFFSREGQRLGNISTLEQQIHEITGIPITAFRGTPLSQFSVDERMQWAAKRNTKKKEDQAYCLLGIFDIFMSPIYGEGDHAFIRLNKELGRSPQSINWESGNIHPGRGLVSFPLPRNKNFVGRDQSLQEIHRMVTSRGFPRSGSVKCIVKGMGGIGKTQVILDFESAVESYCTIAQKIGLSNRPSPWSIEKDLGREAVFSVQEWLTASENGNWLLLLDGWDNLKDERMGSLIPHGGSGVILITSRREDWARYGDGLDLPFMKEAASLSLLSKSSLAEYGQGNPEEFDAAKEIVRVLGNLPLAVDQAGAHIHNLKTSARKYLSRLKENADTLSWTPPINLWPYGKGVLSAWDLTFQELESLSPKVFEILQVCAFLAGEYISENLLKFGFKFGQKDALARVVEDGMGDLFSFSLAKREGDDDGFSIHTVLQACIRQRLSRLPGLQRQEFTETALLVVAGAVQKLTSERQQDWFTYRQVLSHITSCEEHIDDTLLRKPIFGSTRALFMLGQFCDKFGRHDQAIRWFQRELNTVPHLSVQSKLECRDGVSTAKLLKGQYNEVLAEFHALYAEATAQLGVQHGLTNKIAHSLGMTYKKTGSLENALRWYMTSLSQIMEISGEKDHRALATLNNIAVIYKEQKKYGEAFEIYQDVLRKKEEALGEEDLSTLETVMNIGILYGRWKRYDEALQFLQRALCGKEKQLGKDDPKILAVKGNIANAYLGSGRLDEAIKLHKETYHGYKKVYGPEHPEVFTTANWLGKDYCQKRCYAKSLEWYEEALSGRKRLRGEHDAQTLETVLGFGETQTWLWFGTLWDTIGGTSAQGSPSSMAPVFKGDAIQMTSENHPS</sequence>
<dbReference type="Gene3D" id="1.25.40.10">
    <property type="entry name" value="Tetratricopeptide repeat domain"/>
    <property type="match status" value="2"/>
</dbReference>
<dbReference type="SUPFAM" id="SSF48452">
    <property type="entry name" value="TPR-like"/>
    <property type="match status" value="3"/>
</dbReference>
<evidence type="ECO:0008006" key="6">
    <source>
        <dbReference type="Google" id="ProtNLM"/>
    </source>
</evidence>
<keyword evidence="1" id="KW-0802">TPR repeat</keyword>
<accession>A0A177EXM5</accession>
<organism evidence="4 5">
    <name type="scientific">Fonsecaea monophora</name>
    <dbReference type="NCBI Taxonomy" id="254056"/>
    <lineage>
        <taxon>Eukaryota</taxon>
        <taxon>Fungi</taxon>
        <taxon>Dikarya</taxon>
        <taxon>Ascomycota</taxon>
        <taxon>Pezizomycotina</taxon>
        <taxon>Eurotiomycetes</taxon>
        <taxon>Chaetothyriomycetidae</taxon>
        <taxon>Chaetothyriales</taxon>
        <taxon>Herpotrichiellaceae</taxon>
        <taxon>Fonsecaea</taxon>
    </lineage>
</organism>
<dbReference type="InterPro" id="IPR010730">
    <property type="entry name" value="HET"/>
</dbReference>
<feature type="repeat" description="TPR" evidence="1">
    <location>
        <begin position="815"/>
        <end position="848"/>
    </location>
</feature>
<dbReference type="Pfam" id="PF06985">
    <property type="entry name" value="HET"/>
    <property type="match status" value="1"/>
</dbReference>
<name>A0A177EXM5_9EURO</name>
<evidence type="ECO:0000259" key="3">
    <source>
        <dbReference type="Pfam" id="PF25000"/>
    </source>
</evidence>
<dbReference type="Pfam" id="PF13424">
    <property type="entry name" value="TPR_12"/>
    <property type="match status" value="1"/>
</dbReference>
<dbReference type="SMART" id="SM00028">
    <property type="entry name" value="TPR"/>
    <property type="match status" value="4"/>
</dbReference>
<dbReference type="InterPro" id="IPR011990">
    <property type="entry name" value="TPR-like_helical_dom_sf"/>
</dbReference>
<dbReference type="Pfam" id="PF13176">
    <property type="entry name" value="TPR_7"/>
    <property type="match status" value="1"/>
</dbReference>
<reference evidence="4 5" key="1">
    <citation type="submission" date="2016-03" db="EMBL/GenBank/DDBJ databases">
        <title>Draft genome sequence of the Fonsecaea monophora CBS 269.37.</title>
        <authorList>
            <person name="Bombassaro A."/>
            <person name="Vinicius W.A."/>
            <person name="De Hoog S."/>
            <person name="Sun J."/>
            <person name="Souza E.M."/>
            <person name="Raittz R.T."/>
            <person name="Costa F."/>
            <person name="Leao A.C."/>
            <person name="Tadra-Sfeir M.Z."/>
            <person name="Baura V."/>
            <person name="Balsanelli E."/>
            <person name="Pedrosa F.O."/>
            <person name="Moreno L.F."/>
            <person name="Steffens M.B."/>
            <person name="Xi L."/>
            <person name="Bocca A.L."/>
            <person name="Felipe M.S."/>
            <person name="Teixeira M."/>
            <person name="Telles Filho F.Q."/>
            <person name="Azevedo C.M."/>
            <person name="Gomes R."/>
            <person name="Vicente V.A."/>
        </authorList>
    </citation>
    <scope>NUCLEOTIDE SEQUENCE [LARGE SCALE GENOMIC DNA]</scope>
    <source>
        <strain evidence="4 5">CBS 269.37</strain>
    </source>
</reference>
<keyword evidence="5" id="KW-1185">Reference proteome</keyword>
<feature type="domain" description="Heterokaryon incompatibility" evidence="2">
    <location>
        <begin position="25"/>
        <end position="112"/>
    </location>
</feature>
<feature type="domain" description="DUF7779" evidence="3">
    <location>
        <begin position="507"/>
        <end position="587"/>
    </location>
</feature>
<dbReference type="Proteomes" id="UP000077002">
    <property type="component" value="Unassembled WGS sequence"/>
</dbReference>
<comment type="caution">
    <text evidence="4">The sequence shown here is derived from an EMBL/GenBank/DDBJ whole genome shotgun (WGS) entry which is preliminary data.</text>
</comment>
<dbReference type="PANTHER" id="PTHR10622:SF11">
    <property type="entry name" value="HET-DOMAIN-CONTAINING PROTEIN"/>
    <property type="match status" value="1"/>
</dbReference>
<dbReference type="OrthoDB" id="674604at2759"/>
<dbReference type="InterPro" id="IPR027417">
    <property type="entry name" value="P-loop_NTPase"/>
</dbReference>
<dbReference type="AlphaFoldDB" id="A0A177EXM5"/>
<dbReference type="PRINTS" id="PR00381">
    <property type="entry name" value="KINESINLIGHT"/>
</dbReference>
<feature type="repeat" description="TPR" evidence="1">
    <location>
        <begin position="650"/>
        <end position="683"/>
    </location>
</feature>
<dbReference type="GeneID" id="34604877"/>
<dbReference type="Gene3D" id="3.40.50.300">
    <property type="entry name" value="P-loop containing nucleotide triphosphate hydrolases"/>
    <property type="match status" value="1"/>
</dbReference>
<dbReference type="InterPro" id="IPR056681">
    <property type="entry name" value="DUF7779"/>
</dbReference>
<dbReference type="Pfam" id="PF13374">
    <property type="entry name" value="TPR_10"/>
    <property type="match status" value="1"/>
</dbReference>
<evidence type="ECO:0000313" key="5">
    <source>
        <dbReference type="Proteomes" id="UP000077002"/>
    </source>
</evidence>
<dbReference type="PANTHER" id="PTHR10622">
    <property type="entry name" value="HET DOMAIN-CONTAINING PROTEIN"/>
    <property type="match status" value="1"/>
</dbReference>
<dbReference type="PROSITE" id="PS50005">
    <property type="entry name" value="TPR"/>
    <property type="match status" value="2"/>
</dbReference>
<evidence type="ECO:0000259" key="2">
    <source>
        <dbReference type="Pfam" id="PF06985"/>
    </source>
</evidence>
<evidence type="ECO:0000256" key="1">
    <source>
        <dbReference type="PROSITE-ProRule" id="PRU00339"/>
    </source>
</evidence>
<dbReference type="Pfam" id="PF25000">
    <property type="entry name" value="DUF7779"/>
    <property type="match status" value="1"/>
</dbReference>
<dbReference type="SUPFAM" id="SSF52540">
    <property type="entry name" value="P-loop containing nucleoside triphosphate hydrolases"/>
    <property type="match status" value="1"/>
</dbReference>
<protein>
    <recommendedName>
        <fullName evidence="6">Heterokaryon incompatibility domain-containing protein</fullName>
    </recommendedName>
</protein>